<dbReference type="PROSITE" id="PS01124">
    <property type="entry name" value="HTH_ARAC_FAMILY_2"/>
    <property type="match status" value="1"/>
</dbReference>
<gene>
    <name evidence="5" type="ORF">A9Q75_05505</name>
</gene>
<organism evidence="5 6">
    <name type="scientific">Colwellia psychrerythraea</name>
    <name type="common">Vibrio psychroerythus</name>
    <dbReference type="NCBI Taxonomy" id="28229"/>
    <lineage>
        <taxon>Bacteria</taxon>
        <taxon>Pseudomonadati</taxon>
        <taxon>Pseudomonadota</taxon>
        <taxon>Gammaproteobacteria</taxon>
        <taxon>Alteromonadales</taxon>
        <taxon>Colwelliaceae</taxon>
        <taxon>Colwellia</taxon>
    </lineage>
</organism>
<dbReference type="SUPFAM" id="SSF46689">
    <property type="entry name" value="Homeodomain-like"/>
    <property type="match status" value="1"/>
</dbReference>
<dbReference type="GO" id="GO:0005829">
    <property type="term" value="C:cytosol"/>
    <property type="evidence" value="ECO:0007669"/>
    <property type="project" value="TreeGrafter"/>
</dbReference>
<evidence type="ECO:0000313" key="6">
    <source>
        <dbReference type="Proteomes" id="UP000243053"/>
    </source>
</evidence>
<dbReference type="AlphaFoldDB" id="A0A1Y5EPQ0"/>
<dbReference type="PANTHER" id="PTHR47894">
    <property type="entry name" value="HTH-TYPE TRANSCRIPTIONAL REGULATOR GADX"/>
    <property type="match status" value="1"/>
</dbReference>
<sequence>MHQNHTISIHFAKVILKCISSDNDEIETLLLSAGMNAALFKNPRNRITPLQFSQLIKAISKKSKDEFLGLSNKPLPLGSFSLLASNAVHCSNLQEVYKNTELALKVMTKQLSLKLSIEQNKASVHFQVQSTNKEAQVILTELAMLIWHRFPSWLASKEIPLDQVCLPYDKTANSEEYPLMFSTNNISFNAKTAKIIFPLRYLDLPCQRSSLELKNYIEQLPEYWFKRAEFDRENCSVSNECLRLIELSSNTCMVSIAEQMNRSVRTLRRDLSVEKNSFNKLKAQFLRDKAIHLITETNTSIENIANILGYTEASAFSRVFKQWTGSSPRDYRHSFV</sequence>
<dbReference type="InterPro" id="IPR009057">
    <property type="entry name" value="Homeodomain-like_sf"/>
</dbReference>
<dbReference type="Gene3D" id="1.10.10.60">
    <property type="entry name" value="Homeodomain-like"/>
    <property type="match status" value="1"/>
</dbReference>
<comment type="caution">
    <text evidence="5">The sequence shown here is derived from an EMBL/GenBank/DDBJ whole genome shotgun (WGS) entry which is preliminary data.</text>
</comment>
<proteinExistence type="predicted"/>
<dbReference type="Pfam" id="PF12625">
    <property type="entry name" value="Arabinose_bd"/>
    <property type="match status" value="1"/>
</dbReference>
<keyword evidence="2" id="KW-0238">DNA-binding</keyword>
<accession>A0A1Y5EPQ0</accession>
<dbReference type="InterPro" id="IPR018060">
    <property type="entry name" value="HTH_AraC"/>
</dbReference>
<evidence type="ECO:0000259" key="4">
    <source>
        <dbReference type="PROSITE" id="PS01124"/>
    </source>
</evidence>
<keyword evidence="3" id="KW-0804">Transcription</keyword>
<dbReference type="GO" id="GO:0000976">
    <property type="term" value="F:transcription cis-regulatory region binding"/>
    <property type="evidence" value="ECO:0007669"/>
    <property type="project" value="TreeGrafter"/>
</dbReference>
<evidence type="ECO:0000313" key="5">
    <source>
        <dbReference type="EMBL" id="OUR82607.1"/>
    </source>
</evidence>
<keyword evidence="1" id="KW-0805">Transcription regulation</keyword>
<evidence type="ECO:0000256" key="1">
    <source>
        <dbReference type="ARBA" id="ARBA00023015"/>
    </source>
</evidence>
<dbReference type="PRINTS" id="PR00032">
    <property type="entry name" value="HTHARAC"/>
</dbReference>
<evidence type="ECO:0000256" key="2">
    <source>
        <dbReference type="ARBA" id="ARBA00023125"/>
    </source>
</evidence>
<dbReference type="SMART" id="SM00342">
    <property type="entry name" value="HTH_ARAC"/>
    <property type="match status" value="1"/>
</dbReference>
<dbReference type="InterPro" id="IPR020449">
    <property type="entry name" value="Tscrpt_reg_AraC-type_HTH"/>
</dbReference>
<name>A0A1Y5EPQ0_COLPS</name>
<dbReference type="EMBL" id="MAAF01000038">
    <property type="protein sequence ID" value="OUR82607.1"/>
    <property type="molecule type" value="Genomic_DNA"/>
</dbReference>
<protein>
    <recommendedName>
        <fullName evidence="4">HTH araC/xylS-type domain-containing protein</fullName>
    </recommendedName>
</protein>
<reference evidence="6" key="1">
    <citation type="journal article" date="2017" name="Proc. Natl. Acad. Sci. U.S.A.">
        <title>Simulation of Deepwater Horizon oil plume reveals substrate specialization within a complex community of hydrocarbon degraders.</title>
        <authorList>
            <person name="Hu P."/>
            <person name="Dubinsky E.A."/>
            <person name="Probst A.J."/>
            <person name="Wang J."/>
            <person name="Sieber C.M.K."/>
            <person name="Tom L.M."/>
            <person name="Gardinali P."/>
            <person name="Banfield J.F."/>
            <person name="Atlas R.M."/>
            <person name="Andersen G.L."/>
        </authorList>
    </citation>
    <scope>NUCLEOTIDE SEQUENCE [LARGE SCALE GENOMIC DNA]</scope>
</reference>
<dbReference type="InterPro" id="IPR032687">
    <property type="entry name" value="AraC-type_N"/>
</dbReference>
<dbReference type="Proteomes" id="UP000243053">
    <property type="component" value="Unassembled WGS sequence"/>
</dbReference>
<dbReference type="PANTHER" id="PTHR47894:SF1">
    <property type="entry name" value="HTH-TYPE TRANSCRIPTIONAL REGULATOR VQSM"/>
    <property type="match status" value="1"/>
</dbReference>
<evidence type="ECO:0000256" key="3">
    <source>
        <dbReference type="ARBA" id="ARBA00023163"/>
    </source>
</evidence>
<dbReference type="Pfam" id="PF12833">
    <property type="entry name" value="HTH_18"/>
    <property type="match status" value="1"/>
</dbReference>
<dbReference type="GO" id="GO:0003700">
    <property type="term" value="F:DNA-binding transcription factor activity"/>
    <property type="evidence" value="ECO:0007669"/>
    <property type="project" value="InterPro"/>
</dbReference>
<feature type="domain" description="HTH araC/xylS-type" evidence="4">
    <location>
        <begin position="255"/>
        <end position="334"/>
    </location>
</feature>